<sequence length="283" mass="32099">MNVFCPPARNFFNNEFTYNPMPVSNGQLLGAGQSAYNNGGMTPSRILGEFANNFGYFAEPESRFAEPGSRFVSRDALARTGERPMSGDFFHDRMTMLAREITQNVRLDSKHDGAINRGWQSDRIFPTDVFEAMALYDAEDVFSSMRGMPDRLEMPNDCMQRQRIENGYGDSWARNYSPMENGMSRQNAEVASNFKNAEDSDLALELGNNFDYFKPNENNKITQESIRDVARKPLTGDPVSDRLTLLALEIISRPSFNRQMDSMDESDKPDTIIGRDTVERLSK</sequence>
<feature type="region of interest" description="Disordered" evidence="1">
    <location>
        <begin position="258"/>
        <end position="283"/>
    </location>
</feature>
<evidence type="ECO:0000313" key="2">
    <source>
        <dbReference type="EMBL" id="SDV06964.1"/>
    </source>
</evidence>
<keyword evidence="3" id="KW-1185">Reference proteome</keyword>
<dbReference type="EMBL" id="LT629801">
    <property type="protein sequence ID" value="SDV06964.1"/>
    <property type="molecule type" value="Genomic_DNA"/>
</dbReference>
<accession>A0AAE8KZL2</accession>
<dbReference type="RefSeq" id="WP_146374979.1">
    <property type="nucleotide sequence ID" value="NZ_BAAAEG010000001.1"/>
</dbReference>
<reference evidence="2 3" key="1">
    <citation type="submission" date="2016-10" db="EMBL/GenBank/DDBJ databases">
        <authorList>
            <person name="Varghese N."/>
            <person name="Submissions S."/>
        </authorList>
    </citation>
    <scope>NUCLEOTIDE SEQUENCE [LARGE SCALE GENOMIC DNA]</scope>
    <source>
        <strain evidence="2 3">BS2777</strain>
    </source>
</reference>
<organism evidence="2 3">
    <name type="scientific">Pseudomonas rhodesiae</name>
    <dbReference type="NCBI Taxonomy" id="76760"/>
    <lineage>
        <taxon>Bacteria</taxon>
        <taxon>Pseudomonadati</taxon>
        <taxon>Pseudomonadota</taxon>
        <taxon>Gammaproteobacteria</taxon>
        <taxon>Pseudomonadales</taxon>
        <taxon>Pseudomonadaceae</taxon>
        <taxon>Pseudomonas</taxon>
    </lineage>
</organism>
<name>A0AAE8KZL2_9PSED</name>
<proteinExistence type="predicted"/>
<gene>
    <name evidence="2" type="ORF">SAMN04490209_2660</name>
</gene>
<protein>
    <submittedName>
        <fullName evidence="2">Uncharacterized protein</fullName>
    </submittedName>
</protein>
<evidence type="ECO:0000256" key="1">
    <source>
        <dbReference type="SAM" id="MobiDB-lite"/>
    </source>
</evidence>
<evidence type="ECO:0000313" key="3">
    <source>
        <dbReference type="Proteomes" id="UP000182085"/>
    </source>
</evidence>
<dbReference type="AlphaFoldDB" id="A0AAE8KZL2"/>
<dbReference type="Proteomes" id="UP000182085">
    <property type="component" value="Chromosome I"/>
</dbReference>